<dbReference type="Proteomes" id="UP000284842">
    <property type="component" value="Unassembled WGS sequence"/>
</dbReference>
<reference evidence="1 2" key="1">
    <citation type="journal article" date="2018" name="Evol. Lett.">
        <title>Horizontal gene cluster transfer increased hallucinogenic mushroom diversity.</title>
        <authorList>
            <person name="Reynolds H.T."/>
            <person name="Vijayakumar V."/>
            <person name="Gluck-Thaler E."/>
            <person name="Korotkin H.B."/>
            <person name="Matheny P.B."/>
            <person name="Slot J.C."/>
        </authorList>
    </citation>
    <scope>NUCLEOTIDE SEQUENCE [LARGE SCALE GENOMIC DNA]</scope>
    <source>
        <strain evidence="1 2">2629</strain>
    </source>
</reference>
<sequence>MSYIKSLRVVYGDNRKAVSGEDINKGFGGEYSYLVPVYTENPSEAATAFSITITSMEELNADDLCKGDGKHERFVYLNAHYSLSNGPPIKRLSLSEKEEGIGYTIDLNKGRGGRFLYLNWWY</sequence>
<dbReference type="EMBL" id="NHTK01006076">
    <property type="protein sequence ID" value="PPQ65109.1"/>
    <property type="molecule type" value="Genomic_DNA"/>
</dbReference>
<accession>A0A409VFT4</accession>
<keyword evidence="2" id="KW-1185">Reference proteome</keyword>
<protein>
    <submittedName>
        <fullName evidence="1">Uncharacterized protein</fullName>
    </submittedName>
</protein>
<comment type="caution">
    <text evidence="1">The sequence shown here is derived from an EMBL/GenBank/DDBJ whole genome shotgun (WGS) entry which is preliminary data.</text>
</comment>
<gene>
    <name evidence="1" type="ORF">CVT24_003070</name>
</gene>
<dbReference type="OrthoDB" id="1046782at2759"/>
<proteinExistence type="predicted"/>
<dbReference type="AlphaFoldDB" id="A0A409VFT4"/>
<evidence type="ECO:0000313" key="2">
    <source>
        <dbReference type="Proteomes" id="UP000284842"/>
    </source>
</evidence>
<dbReference type="STRING" id="181874.A0A409VFT4"/>
<name>A0A409VFT4_9AGAR</name>
<organism evidence="1 2">
    <name type="scientific">Panaeolus cyanescens</name>
    <dbReference type="NCBI Taxonomy" id="181874"/>
    <lineage>
        <taxon>Eukaryota</taxon>
        <taxon>Fungi</taxon>
        <taxon>Dikarya</taxon>
        <taxon>Basidiomycota</taxon>
        <taxon>Agaricomycotina</taxon>
        <taxon>Agaricomycetes</taxon>
        <taxon>Agaricomycetidae</taxon>
        <taxon>Agaricales</taxon>
        <taxon>Agaricineae</taxon>
        <taxon>Galeropsidaceae</taxon>
        <taxon>Panaeolus</taxon>
    </lineage>
</organism>
<dbReference type="InParanoid" id="A0A409VFT4"/>
<evidence type="ECO:0000313" key="1">
    <source>
        <dbReference type="EMBL" id="PPQ65109.1"/>
    </source>
</evidence>